<comment type="caution">
    <text evidence="1">The sequence shown here is derived from an EMBL/GenBank/DDBJ whole genome shotgun (WGS) entry which is preliminary data.</text>
</comment>
<dbReference type="Proteomes" id="UP001259587">
    <property type="component" value="Unassembled WGS sequence"/>
</dbReference>
<dbReference type="EC" id="3.5.1.54" evidence="1"/>
<dbReference type="EMBL" id="JAVDTH010000014">
    <property type="protein sequence ID" value="MDR6713154.1"/>
    <property type="molecule type" value="Genomic_DNA"/>
</dbReference>
<protein>
    <submittedName>
        <fullName evidence="1">Allophanate hydrolase</fullName>
        <ecNumber evidence="1">3.5.1.54</ecNumber>
    </submittedName>
</protein>
<keyword evidence="1" id="KW-0378">Hydrolase</keyword>
<proteinExistence type="predicted"/>
<evidence type="ECO:0000313" key="1">
    <source>
        <dbReference type="EMBL" id="MDR6713154.1"/>
    </source>
</evidence>
<sequence length="304" mass="32403">MSLRIEASTALCQVQDGGRFGVRHLGVTQGGALDWVAMYWANSLLGNALQAPVIEVALGGFSVVAERDCCLALAGADLDARIDQQPLKPWRSFALSRGQQLSFRQPLQGARAYLAAVGGFQAEAVLGSCATVVREALGGLDGQGRALGKGQLLTFAAGSPALCEVPEALRPVYAGAPLLDLVMGAQIGQFSGTSLFDAFNRDWTLDSRADRMGIRLLGPQLEYQGPPMISEGIPLGAVQVPPDGQPIVLLNDRQTIGGYPRLGALTPLALVQLAQCLPGAQVRFKAVLQELAWQEQQAYLKRWR</sequence>
<gene>
    <name evidence="1" type="ORF">J2W83_002757</name>
</gene>
<organism evidence="1 2">
    <name type="scientific">Pseudomonas hunanensis</name>
    <dbReference type="NCBI Taxonomy" id="1247546"/>
    <lineage>
        <taxon>Bacteria</taxon>
        <taxon>Pseudomonadati</taxon>
        <taxon>Pseudomonadota</taxon>
        <taxon>Gammaproteobacteria</taxon>
        <taxon>Pseudomonadales</taxon>
        <taxon>Pseudomonadaceae</taxon>
        <taxon>Pseudomonas</taxon>
    </lineage>
</organism>
<keyword evidence="2" id="KW-1185">Reference proteome</keyword>
<reference evidence="1" key="1">
    <citation type="submission" date="2023-07" db="EMBL/GenBank/DDBJ databases">
        <title>Sorghum-associated microbial communities from plants grown in Nebraska, USA.</title>
        <authorList>
            <person name="Schachtman D."/>
        </authorList>
    </citation>
    <scope>NUCLEOTIDE SEQUENCE</scope>
    <source>
        <strain evidence="1">BE56</strain>
    </source>
</reference>
<evidence type="ECO:0000313" key="2">
    <source>
        <dbReference type="Proteomes" id="UP001259587"/>
    </source>
</evidence>
<accession>A0ACC6K3W5</accession>
<name>A0ACC6K3W5_9PSED</name>